<evidence type="ECO:0000313" key="2">
    <source>
        <dbReference type="Proteomes" id="UP000249185"/>
    </source>
</evidence>
<comment type="caution">
    <text evidence="1">The sequence shown here is derived from an EMBL/GenBank/DDBJ whole genome shotgun (WGS) entry which is preliminary data.</text>
</comment>
<protein>
    <submittedName>
        <fullName evidence="1">Uncharacterized protein</fullName>
    </submittedName>
</protein>
<dbReference type="EMBL" id="QFPW01000005">
    <property type="protein sequence ID" value="PZQ50194.1"/>
    <property type="molecule type" value="Genomic_DNA"/>
</dbReference>
<proteinExistence type="predicted"/>
<reference evidence="1 2" key="1">
    <citation type="submission" date="2017-08" db="EMBL/GenBank/DDBJ databases">
        <title>Infants hospitalized years apart are colonized by the same room-sourced microbial strains.</title>
        <authorList>
            <person name="Brooks B."/>
            <person name="Olm M.R."/>
            <person name="Firek B.A."/>
            <person name="Baker R."/>
            <person name="Thomas B.C."/>
            <person name="Morowitz M.J."/>
            <person name="Banfield J.F."/>
        </authorList>
    </citation>
    <scope>NUCLEOTIDE SEQUENCE [LARGE SCALE GENOMIC DNA]</scope>
    <source>
        <strain evidence="1">S2_005_002_R2_34</strain>
    </source>
</reference>
<evidence type="ECO:0000313" key="1">
    <source>
        <dbReference type="EMBL" id="PZQ50194.1"/>
    </source>
</evidence>
<gene>
    <name evidence="1" type="ORF">DI556_08185</name>
</gene>
<name>A0A2W5NAW8_RHOSU</name>
<accession>A0A2W5NAW8</accession>
<dbReference type="Proteomes" id="UP000249185">
    <property type="component" value="Unassembled WGS sequence"/>
</dbReference>
<sequence length="482" mass="54104">MTFISGINPKLGVTAEIAPLRGECGIGAMMPWAGKLWFVTFVGHTGRSGAGTGLYTLDENLVMEKHPASVVGTYANRWIHSATDQLVIGPHLVDVNGNVRTIPDLVPHRLTATMDHHEDVVNKVSYVTMEGLILELDLRTLEVRTAFNMLRELTLPQGTQPHFKAGFTSNGRIIVGNNTYDERDHKGEWTGGLLAEYHDGEWSILERTGFMEVFGRRNLGGTIFAIGWDKRSAILRTLIDGAWTRYRLPKASSGYEYYWSLEWTRIREMEHERYIIDASGMFYEVSPVSYEGRVWGLRPVSTHLRVVPDFTIYRGMLVMGGNQISPNMELDWWRTDRTENEGKDIGDTLDLAARMDNNPIAGEPQTGLWFGAMDDLWTKFGKPKGWGGVWWQDAVKAGACSDPFLMTGFDGKSMHLSNDSAHEVAFRVEVDFLGNGTWKVYDTITVGANGYASHTFPEGFGAHWIRLATDKDCVATGYFHYT</sequence>
<organism evidence="1 2">
    <name type="scientific">Rhodovulum sulfidophilum</name>
    <name type="common">Rhodobacter sulfidophilus</name>
    <dbReference type="NCBI Taxonomy" id="35806"/>
    <lineage>
        <taxon>Bacteria</taxon>
        <taxon>Pseudomonadati</taxon>
        <taxon>Pseudomonadota</taxon>
        <taxon>Alphaproteobacteria</taxon>
        <taxon>Rhodobacterales</taxon>
        <taxon>Paracoccaceae</taxon>
        <taxon>Rhodovulum</taxon>
    </lineage>
</organism>
<dbReference type="AlphaFoldDB" id="A0A2W5NAW8"/>